<organism evidence="2">
    <name type="scientific">bioreactor metagenome</name>
    <dbReference type="NCBI Taxonomy" id="1076179"/>
    <lineage>
        <taxon>unclassified sequences</taxon>
        <taxon>metagenomes</taxon>
        <taxon>ecological metagenomes</taxon>
    </lineage>
</organism>
<accession>A0A645EA11</accession>
<gene>
    <name evidence="2" type="ORF">SDC9_145446</name>
</gene>
<evidence type="ECO:0000256" key="1">
    <source>
        <dbReference type="SAM" id="Phobius"/>
    </source>
</evidence>
<protein>
    <submittedName>
        <fullName evidence="2">Uncharacterized protein</fullName>
    </submittedName>
</protein>
<feature type="transmembrane region" description="Helical" evidence="1">
    <location>
        <begin position="77"/>
        <end position="98"/>
    </location>
</feature>
<keyword evidence="1" id="KW-0472">Membrane</keyword>
<name>A0A645EA11_9ZZZZ</name>
<reference evidence="2" key="1">
    <citation type="submission" date="2019-08" db="EMBL/GenBank/DDBJ databases">
        <authorList>
            <person name="Kucharzyk K."/>
            <person name="Murdoch R.W."/>
            <person name="Higgins S."/>
            <person name="Loffler F."/>
        </authorList>
    </citation>
    <scope>NUCLEOTIDE SEQUENCE</scope>
</reference>
<sequence length="135" mass="14878">MPACINVAVVADDQYSVFAQVQCGYDLTQVIIGAFGCLIPGYGEWAAFMVAGVIYLVKMDEYELGFIVLQPGQSSLHYVFIGSFVLSWGVEAQVYICLRHQLFEPVITGNGCFKSGIVHSREQVVLRPGHVIFII</sequence>
<feature type="transmembrane region" description="Helical" evidence="1">
    <location>
        <begin position="30"/>
        <end position="57"/>
    </location>
</feature>
<keyword evidence="1" id="KW-1133">Transmembrane helix</keyword>
<dbReference type="EMBL" id="VSSQ01044436">
    <property type="protein sequence ID" value="MPM98261.1"/>
    <property type="molecule type" value="Genomic_DNA"/>
</dbReference>
<comment type="caution">
    <text evidence="2">The sequence shown here is derived from an EMBL/GenBank/DDBJ whole genome shotgun (WGS) entry which is preliminary data.</text>
</comment>
<dbReference type="AlphaFoldDB" id="A0A645EA11"/>
<keyword evidence="1" id="KW-0812">Transmembrane</keyword>
<evidence type="ECO:0000313" key="2">
    <source>
        <dbReference type="EMBL" id="MPM98261.1"/>
    </source>
</evidence>
<proteinExistence type="predicted"/>